<keyword evidence="4" id="KW-1185">Reference proteome</keyword>
<dbReference type="AlphaFoldDB" id="A0A550BX79"/>
<feature type="compositionally biased region" description="Low complexity" evidence="1">
    <location>
        <begin position="44"/>
        <end position="62"/>
    </location>
</feature>
<reference evidence="3 4" key="1">
    <citation type="journal article" date="2019" name="New Phytol.">
        <title>Comparative genomics reveals unique wood-decay strategies and fruiting body development in the Schizophyllaceae.</title>
        <authorList>
            <person name="Almasi E."/>
            <person name="Sahu N."/>
            <person name="Krizsan K."/>
            <person name="Balint B."/>
            <person name="Kovacs G.M."/>
            <person name="Kiss B."/>
            <person name="Cseklye J."/>
            <person name="Drula E."/>
            <person name="Henrissat B."/>
            <person name="Nagy I."/>
            <person name="Chovatia M."/>
            <person name="Adam C."/>
            <person name="LaButti K."/>
            <person name="Lipzen A."/>
            <person name="Riley R."/>
            <person name="Grigoriev I.V."/>
            <person name="Nagy L.G."/>
        </authorList>
    </citation>
    <scope>NUCLEOTIDE SEQUENCE [LARGE SCALE GENOMIC DNA]</scope>
    <source>
        <strain evidence="3 4">NL-1724</strain>
    </source>
</reference>
<feature type="region of interest" description="Disordered" evidence="1">
    <location>
        <begin position="1"/>
        <end position="64"/>
    </location>
</feature>
<name>A0A550BX79_9AGAR</name>
<feature type="domain" description="DUF7330" evidence="2">
    <location>
        <begin position="77"/>
        <end position="264"/>
    </location>
</feature>
<protein>
    <recommendedName>
        <fullName evidence="2">DUF7330 domain-containing protein</fullName>
    </recommendedName>
</protein>
<feature type="region of interest" description="Disordered" evidence="1">
    <location>
        <begin position="213"/>
        <end position="241"/>
    </location>
</feature>
<dbReference type="OrthoDB" id="5289249at2759"/>
<dbReference type="STRING" id="97359.A0A550BX79"/>
<organism evidence="3 4">
    <name type="scientific">Schizophyllum amplum</name>
    <dbReference type="NCBI Taxonomy" id="97359"/>
    <lineage>
        <taxon>Eukaryota</taxon>
        <taxon>Fungi</taxon>
        <taxon>Dikarya</taxon>
        <taxon>Basidiomycota</taxon>
        <taxon>Agaricomycotina</taxon>
        <taxon>Agaricomycetes</taxon>
        <taxon>Agaricomycetidae</taxon>
        <taxon>Agaricales</taxon>
        <taxon>Schizophyllaceae</taxon>
        <taxon>Schizophyllum</taxon>
    </lineage>
</organism>
<evidence type="ECO:0000259" key="2">
    <source>
        <dbReference type="Pfam" id="PF24016"/>
    </source>
</evidence>
<dbReference type="Proteomes" id="UP000320762">
    <property type="component" value="Unassembled WGS sequence"/>
</dbReference>
<evidence type="ECO:0000313" key="3">
    <source>
        <dbReference type="EMBL" id="TRM57144.1"/>
    </source>
</evidence>
<comment type="caution">
    <text evidence="3">The sequence shown here is derived from an EMBL/GenBank/DDBJ whole genome shotgun (WGS) entry which is preliminary data.</text>
</comment>
<accession>A0A550BX79</accession>
<evidence type="ECO:0000313" key="4">
    <source>
        <dbReference type="Proteomes" id="UP000320762"/>
    </source>
</evidence>
<dbReference type="InterPro" id="IPR055754">
    <property type="entry name" value="DUF7330"/>
</dbReference>
<dbReference type="Pfam" id="PF24016">
    <property type="entry name" value="DUF7330"/>
    <property type="match status" value="1"/>
</dbReference>
<sequence length="278" mass="29130">MFVDNKPLPNAKHDDTVMTAQTGDDEQPPPEYTSNAGCSSSTYPPYAQSAATTQAPAYQPPTFTVDPSLTPMRRILVTKSNGRLTGSWAVNPGLAGADGAASTADGLSVTEDVYLHSSNGRIDVSVSVLPHTASTPGHRTAILAKTSNGPGRLRVHAPDRHSRTPLHFTLRTSNGSVTLLLPRSFRGSLKAATTNGSVKLSDDVQRETTSVIQGKSGQWDIGGGGTSGNDDRKGVDGDAGGGQMLDEAEVRTTNGSVHISFEDEESTGKGLLAKWFGV</sequence>
<feature type="compositionally biased region" description="Polar residues" evidence="1">
    <location>
        <begin position="32"/>
        <end position="43"/>
    </location>
</feature>
<proteinExistence type="predicted"/>
<evidence type="ECO:0000256" key="1">
    <source>
        <dbReference type="SAM" id="MobiDB-lite"/>
    </source>
</evidence>
<gene>
    <name evidence="3" type="ORF">BD626DRAFT_586852</name>
</gene>
<dbReference type="EMBL" id="VDMD01000052">
    <property type="protein sequence ID" value="TRM57144.1"/>
    <property type="molecule type" value="Genomic_DNA"/>
</dbReference>